<dbReference type="AlphaFoldDB" id="A0AAN6TU93"/>
<comment type="caution">
    <text evidence="1">The sequence shown here is derived from an EMBL/GenBank/DDBJ whole genome shotgun (WGS) entry which is preliminary data.</text>
</comment>
<dbReference type="EMBL" id="MU853236">
    <property type="protein sequence ID" value="KAK4120784.1"/>
    <property type="molecule type" value="Genomic_DNA"/>
</dbReference>
<accession>A0AAN6TU93</accession>
<proteinExistence type="predicted"/>
<gene>
    <name evidence="1" type="ORF">N657DRAFT_140450</name>
</gene>
<dbReference type="RefSeq" id="XP_062644555.1">
    <property type="nucleotide sequence ID" value="XM_062785930.1"/>
</dbReference>
<organism evidence="1 2">
    <name type="scientific">Parathielavia appendiculata</name>
    <dbReference type="NCBI Taxonomy" id="2587402"/>
    <lineage>
        <taxon>Eukaryota</taxon>
        <taxon>Fungi</taxon>
        <taxon>Dikarya</taxon>
        <taxon>Ascomycota</taxon>
        <taxon>Pezizomycotina</taxon>
        <taxon>Sordariomycetes</taxon>
        <taxon>Sordariomycetidae</taxon>
        <taxon>Sordariales</taxon>
        <taxon>Chaetomiaceae</taxon>
        <taxon>Parathielavia</taxon>
    </lineage>
</organism>
<sequence>MAATGGRKSPFVKTGQCYEPVASPSTRWSTLLLGFVAKMNSCTLCPEVEASTWHSICWPKSTAHERLTPPGLSKASYFDHKLAPRKSLSADFTDSLVTPFERQFRMFGDGIEIGSKDHQSEVMLGTEQVPQDFEPHEPTEKRRCFTADLCSRTYSLRIAAGVSSYREGLLGGGAG</sequence>
<reference evidence="1" key="2">
    <citation type="submission" date="2023-05" db="EMBL/GenBank/DDBJ databases">
        <authorList>
            <consortium name="Lawrence Berkeley National Laboratory"/>
            <person name="Steindorff A."/>
            <person name="Hensen N."/>
            <person name="Bonometti L."/>
            <person name="Westerberg I."/>
            <person name="Brannstrom I.O."/>
            <person name="Guillou S."/>
            <person name="Cros-Aarteil S."/>
            <person name="Calhoun S."/>
            <person name="Haridas S."/>
            <person name="Kuo A."/>
            <person name="Mondo S."/>
            <person name="Pangilinan J."/>
            <person name="Riley R."/>
            <person name="Labutti K."/>
            <person name="Andreopoulos B."/>
            <person name="Lipzen A."/>
            <person name="Chen C."/>
            <person name="Yanf M."/>
            <person name="Daum C."/>
            <person name="Ng V."/>
            <person name="Clum A."/>
            <person name="Ohm R."/>
            <person name="Martin F."/>
            <person name="Silar P."/>
            <person name="Natvig D."/>
            <person name="Lalanne C."/>
            <person name="Gautier V."/>
            <person name="Ament-Velasquez S.L."/>
            <person name="Kruys A."/>
            <person name="Hutchinson M.I."/>
            <person name="Powell A.J."/>
            <person name="Barry K."/>
            <person name="Miller A.N."/>
            <person name="Grigoriev I.V."/>
            <person name="Debuchy R."/>
            <person name="Gladieux P."/>
            <person name="Thoren M.H."/>
            <person name="Johannesson H."/>
        </authorList>
    </citation>
    <scope>NUCLEOTIDE SEQUENCE</scope>
    <source>
        <strain evidence="1">CBS 731.68</strain>
    </source>
</reference>
<protein>
    <submittedName>
        <fullName evidence="1">Uncharacterized protein</fullName>
    </submittedName>
</protein>
<dbReference type="GeneID" id="87822696"/>
<reference evidence="1" key="1">
    <citation type="journal article" date="2023" name="Mol. Phylogenet. Evol.">
        <title>Genome-scale phylogeny and comparative genomics of the fungal order Sordariales.</title>
        <authorList>
            <person name="Hensen N."/>
            <person name="Bonometti L."/>
            <person name="Westerberg I."/>
            <person name="Brannstrom I.O."/>
            <person name="Guillou S."/>
            <person name="Cros-Aarteil S."/>
            <person name="Calhoun S."/>
            <person name="Haridas S."/>
            <person name="Kuo A."/>
            <person name="Mondo S."/>
            <person name="Pangilinan J."/>
            <person name="Riley R."/>
            <person name="LaButti K."/>
            <person name="Andreopoulos B."/>
            <person name="Lipzen A."/>
            <person name="Chen C."/>
            <person name="Yan M."/>
            <person name="Daum C."/>
            <person name="Ng V."/>
            <person name="Clum A."/>
            <person name="Steindorff A."/>
            <person name="Ohm R.A."/>
            <person name="Martin F."/>
            <person name="Silar P."/>
            <person name="Natvig D.O."/>
            <person name="Lalanne C."/>
            <person name="Gautier V."/>
            <person name="Ament-Velasquez S.L."/>
            <person name="Kruys A."/>
            <person name="Hutchinson M.I."/>
            <person name="Powell A.J."/>
            <person name="Barry K."/>
            <person name="Miller A.N."/>
            <person name="Grigoriev I.V."/>
            <person name="Debuchy R."/>
            <person name="Gladieux P."/>
            <person name="Hiltunen Thoren M."/>
            <person name="Johannesson H."/>
        </authorList>
    </citation>
    <scope>NUCLEOTIDE SEQUENCE</scope>
    <source>
        <strain evidence="1">CBS 731.68</strain>
    </source>
</reference>
<evidence type="ECO:0000313" key="1">
    <source>
        <dbReference type="EMBL" id="KAK4120784.1"/>
    </source>
</evidence>
<dbReference type="Proteomes" id="UP001302602">
    <property type="component" value="Unassembled WGS sequence"/>
</dbReference>
<name>A0AAN6TU93_9PEZI</name>
<evidence type="ECO:0000313" key="2">
    <source>
        <dbReference type="Proteomes" id="UP001302602"/>
    </source>
</evidence>
<keyword evidence="2" id="KW-1185">Reference proteome</keyword>